<dbReference type="RefSeq" id="WP_159743759.1">
    <property type="nucleotide sequence ID" value="NZ_BLIR01000001.1"/>
</dbReference>
<dbReference type="GO" id="GO:0003677">
    <property type="term" value="F:DNA binding"/>
    <property type="evidence" value="ECO:0007669"/>
    <property type="project" value="UniProtKB-KW"/>
</dbReference>
<evidence type="ECO:0000256" key="3">
    <source>
        <dbReference type="ARBA" id="ARBA00023125"/>
    </source>
</evidence>
<feature type="compositionally biased region" description="Pro residues" evidence="5">
    <location>
        <begin position="196"/>
        <end position="205"/>
    </location>
</feature>
<evidence type="ECO:0000256" key="4">
    <source>
        <dbReference type="ARBA" id="ARBA00023163"/>
    </source>
</evidence>
<reference evidence="7 8" key="1">
    <citation type="submission" date="2019-12" db="EMBL/GenBank/DDBJ databases">
        <title>Whole genome shotgun sequence of Streptomyces tubercidicus NBRC 13090.</title>
        <authorList>
            <person name="Ichikawa N."/>
            <person name="Kimura A."/>
            <person name="Kitahashi Y."/>
            <person name="Komaki H."/>
            <person name="Tamura T."/>
        </authorList>
    </citation>
    <scope>NUCLEOTIDE SEQUENCE [LARGE SCALE GENOMIC DNA]</scope>
    <source>
        <strain evidence="7 8">NBRC 13090</strain>
    </source>
</reference>
<feature type="compositionally biased region" description="Polar residues" evidence="5">
    <location>
        <begin position="100"/>
        <end position="111"/>
    </location>
</feature>
<dbReference type="PANTHER" id="PTHR43133">
    <property type="entry name" value="RNA POLYMERASE ECF-TYPE SIGMA FACTO"/>
    <property type="match status" value="1"/>
</dbReference>
<dbReference type="EMBL" id="BLIR01000001">
    <property type="protein sequence ID" value="GFE37777.1"/>
    <property type="molecule type" value="Genomic_DNA"/>
</dbReference>
<dbReference type="InterPro" id="IPR036388">
    <property type="entry name" value="WH-like_DNA-bd_sf"/>
</dbReference>
<comment type="caution">
    <text evidence="7">The sequence shown here is derived from an EMBL/GenBank/DDBJ whole genome shotgun (WGS) entry which is preliminary data.</text>
</comment>
<proteinExistence type="predicted"/>
<protein>
    <recommendedName>
        <fullName evidence="9">RNA polymerase sigma factor 70 region 4 type 2 domain-containing protein</fullName>
    </recommendedName>
</protein>
<keyword evidence="6" id="KW-0472">Membrane</keyword>
<dbReference type="PANTHER" id="PTHR43133:SF8">
    <property type="entry name" value="RNA POLYMERASE SIGMA FACTOR HI_1459-RELATED"/>
    <property type="match status" value="1"/>
</dbReference>
<evidence type="ECO:0000256" key="2">
    <source>
        <dbReference type="ARBA" id="ARBA00023082"/>
    </source>
</evidence>
<dbReference type="OrthoDB" id="3869980at2"/>
<dbReference type="GO" id="GO:0016987">
    <property type="term" value="F:sigma factor activity"/>
    <property type="evidence" value="ECO:0007669"/>
    <property type="project" value="UniProtKB-KW"/>
</dbReference>
<evidence type="ECO:0000256" key="5">
    <source>
        <dbReference type="SAM" id="MobiDB-lite"/>
    </source>
</evidence>
<keyword evidence="4" id="KW-0804">Transcription</keyword>
<dbReference type="SUPFAM" id="SSF88659">
    <property type="entry name" value="Sigma3 and sigma4 domains of RNA polymerase sigma factors"/>
    <property type="match status" value="1"/>
</dbReference>
<sequence>MTQPEQAATAFDALHTRHAAALMQQAYLLTGRPWLARRAVERGFWLAWQRWPEVAVDPDPAGWVRAAVYEYALTPWHRLCPGLRTARGPRNPSAAGPSSAGHTSAGHTSAGASDGALAAALLRLPAPHRRALLLHDRVGLGLDTTAAEIEASVPATAGRLRHARERIAALLPQLGLDGQPPERQGEILRARLSALPGPPQVPPPVTGDVRSGSERSAQRITRTAFGATWLFVLVTLVTIAVTPDHYVPQPERPQAGVPHSRMPTDRERGADERQRGADERERRREVREQRDAAREEGNSAREEGNAAVRKKIRQARLAPEIR</sequence>
<dbReference type="InterPro" id="IPR039425">
    <property type="entry name" value="RNA_pol_sigma-70-like"/>
</dbReference>
<accession>A0A640UPV9</accession>
<keyword evidence="6" id="KW-1133">Transmembrane helix</keyword>
<evidence type="ECO:0000256" key="6">
    <source>
        <dbReference type="SAM" id="Phobius"/>
    </source>
</evidence>
<evidence type="ECO:0008006" key="9">
    <source>
        <dbReference type="Google" id="ProtNLM"/>
    </source>
</evidence>
<keyword evidence="8" id="KW-1185">Reference proteome</keyword>
<keyword evidence="1" id="KW-0805">Transcription regulation</keyword>
<keyword evidence="6" id="KW-0812">Transmembrane</keyword>
<gene>
    <name evidence="7" type="ORF">Stube_24500</name>
</gene>
<dbReference type="InterPro" id="IPR013324">
    <property type="entry name" value="RNA_pol_sigma_r3/r4-like"/>
</dbReference>
<keyword evidence="2" id="KW-0731">Sigma factor</keyword>
<dbReference type="AlphaFoldDB" id="A0A640UPV9"/>
<dbReference type="Proteomes" id="UP000431826">
    <property type="component" value="Unassembled WGS sequence"/>
</dbReference>
<dbReference type="Gene3D" id="1.10.10.10">
    <property type="entry name" value="Winged helix-like DNA-binding domain superfamily/Winged helix DNA-binding domain"/>
    <property type="match status" value="1"/>
</dbReference>
<evidence type="ECO:0000313" key="7">
    <source>
        <dbReference type="EMBL" id="GFE37777.1"/>
    </source>
</evidence>
<feature type="region of interest" description="Disordered" evidence="5">
    <location>
        <begin position="84"/>
        <end position="111"/>
    </location>
</feature>
<feature type="compositionally biased region" description="Basic and acidic residues" evidence="5">
    <location>
        <begin position="262"/>
        <end position="304"/>
    </location>
</feature>
<dbReference type="GeneID" id="96283577"/>
<evidence type="ECO:0000313" key="8">
    <source>
        <dbReference type="Proteomes" id="UP000431826"/>
    </source>
</evidence>
<feature type="transmembrane region" description="Helical" evidence="6">
    <location>
        <begin position="220"/>
        <end position="241"/>
    </location>
</feature>
<keyword evidence="3" id="KW-0238">DNA-binding</keyword>
<name>A0A640UPV9_9ACTN</name>
<evidence type="ECO:0000256" key="1">
    <source>
        <dbReference type="ARBA" id="ARBA00023015"/>
    </source>
</evidence>
<feature type="region of interest" description="Disordered" evidence="5">
    <location>
        <begin position="246"/>
        <end position="322"/>
    </location>
</feature>
<organism evidence="7 8">
    <name type="scientific">Streptomyces tubercidicus</name>
    <dbReference type="NCBI Taxonomy" id="47759"/>
    <lineage>
        <taxon>Bacteria</taxon>
        <taxon>Bacillati</taxon>
        <taxon>Actinomycetota</taxon>
        <taxon>Actinomycetes</taxon>
        <taxon>Kitasatosporales</taxon>
        <taxon>Streptomycetaceae</taxon>
        <taxon>Streptomyces</taxon>
    </lineage>
</organism>
<feature type="region of interest" description="Disordered" evidence="5">
    <location>
        <begin position="194"/>
        <end position="215"/>
    </location>
</feature>